<feature type="compositionally biased region" description="Basic and acidic residues" evidence="2">
    <location>
        <begin position="69"/>
        <end position="86"/>
    </location>
</feature>
<gene>
    <name evidence="4" type="ORF">M1E25_15110</name>
</gene>
<protein>
    <recommendedName>
        <fullName evidence="3">Teneurin-like YD-shell domain-containing protein</fullName>
    </recommendedName>
</protein>
<feature type="domain" description="Teneurin-like YD-shell" evidence="3">
    <location>
        <begin position="1649"/>
        <end position="1832"/>
    </location>
</feature>
<evidence type="ECO:0000259" key="3">
    <source>
        <dbReference type="Pfam" id="PF25023"/>
    </source>
</evidence>
<keyword evidence="5" id="KW-1185">Reference proteome</keyword>
<reference evidence="4" key="1">
    <citation type="journal article" date="2023" name="Int. J. Syst. Evol. Microbiol.">
        <title>Streptomyces meridianus sp. nov. isolated from brackish water of the Tagus estuary in Alcochete, Portugal.</title>
        <authorList>
            <person name="Santos J.D.N."/>
            <person name="Klimek D."/>
            <person name="Calusinska M."/>
            <person name="Lobo Da Cunha A."/>
            <person name="Catita J."/>
            <person name="Goncalves H."/>
            <person name="Gonzalez I."/>
            <person name="Reyes F."/>
            <person name="Lage O.M."/>
        </authorList>
    </citation>
    <scope>NUCLEOTIDE SEQUENCE</scope>
    <source>
        <strain evidence="4">MTZ3.1</strain>
    </source>
</reference>
<evidence type="ECO:0000256" key="2">
    <source>
        <dbReference type="SAM" id="MobiDB-lite"/>
    </source>
</evidence>
<dbReference type="InterPro" id="IPR031325">
    <property type="entry name" value="RHS_repeat"/>
</dbReference>
<evidence type="ECO:0000313" key="4">
    <source>
        <dbReference type="EMBL" id="MCM2578666.1"/>
    </source>
</evidence>
<proteinExistence type="predicted"/>
<dbReference type="Gene3D" id="2.180.10.10">
    <property type="entry name" value="RHS repeat-associated core"/>
    <property type="match status" value="2"/>
</dbReference>
<feature type="compositionally biased region" description="Basic and acidic residues" evidence="2">
    <location>
        <begin position="53"/>
        <end position="62"/>
    </location>
</feature>
<dbReference type="NCBIfam" id="TIGR01643">
    <property type="entry name" value="YD_repeat_2x"/>
    <property type="match status" value="2"/>
</dbReference>
<keyword evidence="1" id="KW-0677">Repeat</keyword>
<feature type="region of interest" description="Disordered" evidence="2">
    <location>
        <begin position="800"/>
        <end position="828"/>
    </location>
</feature>
<name>A0ABT0X809_9ACTN</name>
<evidence type="ECO:0000313" key="5">
    <source>
        <dbReference type="Proteomes" id="UP001167160"/>
    </source>
</evidence>
<sequence length="1833" mass="196156">MRSPFRLRRLRRTPVRNTVLVLGLALTVGLLPQYAPAAQAEDGGLTRPGTQKSLDDPVDGRNAKARKYGKSDPAEKAAVRKADRSAWPKPASDEVAVGGKKARAEGLPVTVAASGKTSPDSVRVAVLDRRKAKAAGIDGTLLTVVRTDGGEKTGKVEVALDYSDFADAYGAGYGSRLRLVQYPECILTTPKKKSCSTPVPLRSSNDAAHKTVTAAVPAAAEASSAPSPQLAKGATTADTGSVTVFAATAGTSGDQGDFGATSLQPSSQWSVSNSSGAFNWSYPIAAPPVPGGLAPSVSLGYTSQSVDGQTATTNNQGSWVGQGFSYEPGYIERRYKPCADDGHDDTYGDQCWGGDNATISLADGTSGELIKDDTTGKWHVSSDNFSKVEKLTGATNGDNSGEHWKVTSTDGTQYFFGLNQLPGYASGDEETDSTWTVPVYGDDSGEPCYDATFDNAHCVQAWRWNLDHVIDVHGNAMSFFYGKETNYYTQGLKTSEDGKPYIRGGYLKRVDYGQRAGTVYSTEPSARVLFTTDERCIGDLTDCSAGALTDSTAADWPDVPWDRNCKAGTQCAGQNSPTFWTRKKLAKITTQIRNGDSSFKNVDSWTLGHVFTDNGDASKSLWLNTIDHTGHVGTDVSVPSVKLYGAQLANRVDKAGDNIQPFHRFRLSGVESESGSALSVNYAATQCSESNLPTAGESTVRCYPVKWNPPGEPDPITDWFHKYVVSSVVDTDLVGGSPDQVTSYTYLGDAGWRKTKPDGLTKSEYLTWGDWRGYGKVRVEKSDGTTGPSNTKTEHVFFQGLDGDADPAGGTRSSSRTDSDGTSYTDSDWKSGFELETTTYDGDEVVSKSINTPWTKVTSTRAESWGTKHARFVRSATTDTYTELSSGGRRQISSANTYDDATGRITQVAYHGETGVADNECTRTEYADNPGKHLYALVARVETLGVDCSTTPDRSKHVISDDLTLYDGATTIGAEPTKGDPTTVKRLKSHDGTTAAYQTVSQTTFDEHGRPLTLKDGAGTSTTTAYTDTYGLATEKTETNPLGWVTKTQYAPEWGKPLAQTDMNGKRTDLAYDGLGRMTSVWLPDRPKASSFTPSIKYAYGISQTSPNYVRKQQIENDGTSYGSEYTLYDGLLRPRQVQAEGAGGGRLIADTYYDGAGRVVKANDTYYASGAPSSTLFVPVNADIDAQTVTEYDGAGRTTATIFKVAGTEKYRTTTSYDGDRVHVDPPAGQTPTTTITDARDRTVELREYQASDSPLPSGTADDYVSTTYAYTDAGRLAQVKDEPGNTWTYTYDQRGRKVEAVDPDTGTSTFTYDDMDRRTSVTDARGNTTTSVYDVLGREVSTWQGAADTGTKLSFTKYDTIAKGELYGSYTYKNGAVHSSVLNSVLDENYQPTTTKYYLSPTAEPELGGTYEFNTQYNPDGTVQGQNFPAAGGLSAEAVSYQYDSLQRPTALNTSLGGGSYVSQAVYSPTNQLEQLELYTGGTGDKKSWLTYSYEQGTNRLNGSRVDVEGASAVAYDATYTYDAAGNVRSIVDTPTGGTSDAQCFAYDGLRRMTEAWTSNVTPDGAVGTGAADAACASAPSSSTVGGVAAYWNSYAYDVTGNRTGQTKHGIDGSATSTTAYTYGEGSAGPHQLTKAVTDTTATPQTPEVTSQDTYTYDASGNTTSRVLNGDTQSLSWDKQGDLTKVTEAGGSETSYVYDAAGNRVLRETSGEKVLYLPGMELKLTKSSGGVTGIRYYSLGGQTVASRDADEGLTFLASDHHGTAQLAVDAMTGETQRRRLDPFGGGRDTQSSDVSAWVNDKGFVGGTNDESTGLVHLGAREYDAATGRFIS</sequence>
<dbReference type="InterPro" id="IPR056823">
    <property type="entry name" value="TEN-like_YD-shell"/>
</dbReference>
<dbReference type="InterPro" id="IPR006530">
    <property type="entry name" value="YD"/>
</dbReference>
<evidence type="ECO:0000256" key="1">
    <source>
        <dbReference type="ARBA" id="ARBA00022737"/>
    </source>
</evidence>
<comment type="caution">
    <text evidence="4">The sequence shown here is derived from an EMBL/GenBank/DDBJ whole genome shotgun (WGS) entry which is preliminary data.</text>
</comment>
<dbReference type="RefSeq" id="WP_251415547.1">
    <property type="nucleotide sequence ID" value="NZ_JAMQGM010000030.1"/>
</dbReference>
<dbReference type="EMBL" id="JAMQGM010000030">
    <property type="protein sequence ID" value="MCM2578666.1"/>
    <property type="molecule type" value="Genomic_DNA"/>
</dbReference>
<dbReference type="Pfam" id="PF05593">
    <property type="entry name" value="RHS_repeat"/>
    <property type="match status" value="1"/>
</dbReference>
<feature type="region of interest" description="Disordered" evidence="2">
    <location>
        <begin position="40"/>
        <end position="93"/>
    </location>
</feature>
<dbReference type="Pfam" id="PF25023">
    <property type="entry name" value="TEN_YD-shell"/>
    <property type="match status" value="1"/>
</dbReference>
<feature type="non-terminal residue" evidence="4">
    <location>
        <position position="1833"/>
    </location>
</feature>
<dbReference type="PANTHER" id="PTHR32305">
    <property type="match status" value="1"/>
</dbReference>
<accession>A0ABT0X809</accession>
<organism evidence="4 5">
    <name type="scientific">Streptomyces meridianus</name>
    <dbReference type="NCBI Taxonomy" id="2938945"/>
    <lineage>
        <taxon>Bacteria</taxon>
        <taxon>Bacillati</taxon>
        <taxon>Actinomycetota</taxon>
        <taxon>Actinomycetes</taxon>
        <taxon>Kitasatosporales</taxon>
        <taxon>Streptomycetaceae</taxon>
        <taxon>Streptomyces</taxon>
    </lineage>
</organism>
<feature type="region of interest" description="Disordered" evidence="2">
    <location>
        <begin position="1642"/>
        <end position="1665"/>
    </location>
</feature>
<dbReference type="Proteomes" id="UP001167160">
    <property type="component" value="Unassembled WGS sequence"/>
</dbReference>
<dbReference type="PANTHER" id="PTHR32305:SF17">
    <property type="entry name" value="TRNA NUCLEASE WAPA"/>
    <property type="match status" value="1"/>
</dbReference>
<feature type="compositionally biased region" description="Low complexity" evidence="2">
    <location>
        <begin position="809"/>
        <end position="826"/>
    </location>
</feature>
<dbReference type="InterPro" id="IPR050708">
    <property type="entry name" value="T6SS_VgrG/RHS"/>
</dbReference>